<comment type="caution">
    <text evidence="3">The sequence shown here is derived from an EMBL/GenBank/DDBJ whole genome shotgun (WGS) entry which is preliminary data.</text>
</comment>
<sequence length="514" mass="56287">MKHKTGFEDGMELTQKFTFNPKVGIDNPALVTTDETEMGCRPVPRLCRLCRSEGESFGFYLRMELGCAGHVIRQVEPWSVAERSGLRDGDRLLEINGDFVDHMEHSKIVQKIHASGMQVSFLVLEGSDFERAQGQGVDLQVLAREHSGGEQCARPRLCYVTRDRQDGLGFTIAAVEGSKGRFSLTVTSGGPAEKAGVRTGDRLIWINGEHVADLTHCALNKMVKKCGDSVTLLVLDSASEERYRKRGIVVVPAMAGEHNLPHQPRKLYLVKGPSGYGFRLDQERLPSGRIAHFLREVDPDSPAEGAGMQDGDRLLAVNGDPVEGLEHEDIVTRVRKSGRQVTLTTIDSRGSEFYSQLGLTPLLFSEDSDPVTPLQEETPALTAPPVENLQEPQAPLAKPRLCHLEKGNTGFGFNLRSILDEPSTFIGQVAQGSPAERAELREGDVVVEVNGVNVESEYIEGVVGRMEEGGSRLTLLVLGPVEYQQYKQSGTPITADLAVSKQVEKPESSSKSFL</sequence>
<dbReference type="PROSITE" id="PS50106">
    <property type="entry name" value="PDZ"/>
    <property type="match status" value="4"/>
</dbReference>
<dbReference type="InterPro" id="IPR001478">
    <property type="entry name" value="PDZ"/>
</dbReference>
<name>A0AAD8CTC9_ACIOX</name>
<dbReference type="Proteomes" id="UP001230051">
    <property type="component" value="Unassembled WGS sequence"/>
</dbReference>
<organism evidence="3 4">
    <name type="scientific">Acipenser oxyrinchus oxyrinchus</name>
    <dbReference type="NCBI Taxonomy" id="40147"/>
    <lineage>
        <taxon>Eukaryota</taxon>
        <taxon>Metazoa</taxon>
        <taxon>Chordata</taxon>
        <taxon>Craniata</taxon>
        <taxon>Vertebrata</taxon>
        <taxon>Euteleostomi</taxon>
        <taxon>Actinopterygii</taxon>
        <taxon>Chondrostei</taxon>
        <taxon>Acipenseriformes</taxon>
        <taxon>Acipenseridae</taxon>
        <taxon>Acipenser</taxon>
    </lineage>
</organism>
<feature type="domain" description="PDZ" evidence="2">
    <location>
        <begin position="266"/>
        <end position="349"/>
    </location>
</feature>
<evidence type="ECO:0000256" key="1">
    <source>
        <dbReference type="ARBA" id="ARBA00022737"/>
    </source>
</evidence>
<dbReference type="GO" id="GO:0072659">
    <property type="term" value="P:protein localization to plasma membrane"/>
    <property type="evidence" value="ECO:0007669"/>
    <property type="project" value="TreeGrafter"/>
</dbReference>
<dbReference type="InterPro" id="IPR051067">
    <property type="entry name" value="NHER"/>
</dbReference>
<feature type="domain" description="PDZ" evidence="2">
    <location>
        <begin position="46"/>
        <end position="127"/>
    </location>
</feature>
<feature type="domain" description="PDZ" evidence="2">
    <location>
        <begin position="157"/>
        <end position="238"/>
    </location>
</feature>
<dbReference type="PANTHER" id="PTHR14191:SF20">
    <property type="entry name" value="NA(+)_H(+) EXCHANGE REGULATORY COFACTOR NHE-RF4"/>
    <property type="match status" value="1"/>
</dbReference>
<protein>
    <recommendedName>
        <fullName evidence="2">PDZ domain-containing protein</fullName>
    </recommendedName>
</protein>
<dbReference type="InterPro" id="IPR036034">
    <property type="entry name" value="PDZ_sf"/>
</dbReference>
<dbReference type="GO" id="GO:0016324">
    <property type="term" value="C:apical plasma membrane"/>
    <property type="evidence" value="ECO:0007669"/>
    <property type="project" value="TreeGrafter"/>
</dbReference>
<proteinExistence type="predicted"/>
<keyword evidence="4" id="KW-1185">Reference proteome</keyword>
<evidence type="ECO:0000313" key="4">
    <source>
        <dbReference type="Proteomes" id="UP001230051"/>
    </source>
</evidence>
<evidence type="ECO:0000259" key="2">
    <source>
        <dbReference type="PROSITE" id="PS50106"/>
    </source>
</evidence>
<dbReference type="EMBL" id="JAGXEW010000028">
    <property type="protein sequence ID" value="KAK1155977.1"/>
    <property type="molecule type" value="Genomic_DNA"/>
</dbReference>
<dbReference type="Gene3D" id="2.30.42.10">
    <property type="match status" value="4"/>
</dbReference>
<reference evidence="3" key="1">
    <citation type="submission" date="2022-02" db="EMBL/GenBank/DDBJ databases">
        <title>Atlantic sturgeon de novo genome assembly.</title>
        <authorList>
            <person name="Stock M."/>
            <person name="Klopp C."/>
            <person name="Guiguen Y."/>
            <person name="Cabau C."/>
            <person name="Parinello H."/>
            <person name="Santidrian Yebra-Pimentel E."/>
            <person name="Kuhl H."/>
            <person name="Dirks R.P."/>
            <person name="Guessner J."/>
            <person name="Wuertz S."/>
            <person name="Du K."/>
            <person name="Schartl M."/>
        </authorList>
    </citation>
    <scope>NUCLEOTIDE SEQUENCE</scope>
    <source>
        <strain evidence="3">STURGEONOMICS-FGT-2020</strain>
        <tissue evidence="3">Whole blood</tissue>
    </source>
</reference>
<dbReference type="SMART" id="SM00228">
    <property type="entry name" value="PDZ"/>
    <property type="match status" value="4"/>
</dbReference>
<accession>A0AAD8CTC9</accession>
<dbReference type="Pfam" id="PF00595">
    <property type="entry name" value="PDZ"/>
    <property type="match status" value="4"/>
</dbReference>
<keyword evidence="1" id="KW-0677">Repeat</keyword>
<feature type="domain" description="PDZ" evidence="2">
    <location>
        <begin position="401"/>
        <end position="481"/>
    </location>
</feature>
<dbReference type="AlphaFoldDB" id="A0AAD8CTC9"/>
<dbReference type="GO" id="GO:0043495">
    <property type="term" value="F:protein-membrane adaptor activity"/>
    <property type="evidence" value="ECO:0007669"/>
    <property type="project" value="TreeGrafter"/>
</dbReference>
<evidence type="ECO:0000313" key="3">
    <source>
        <dbReference type="EMBL" id="KAK1155977.1"/>
    </source>
</evidence>
<dbReference type="PANTHER" id="PTHR14191">
    <property type="entry name" value="PDZ DOMAIN CONTAINING PROTEIN"/>
    <property type="match status" value="1"/>
</dbReference>
<dbReference type="SUPFAM" id="SSF50156">
    <property type="entry name" value="PDZ domain-like"/>
    <property type="match status" value="4"/>
</dbReference>
<gene>
    <name evidence="3" type="ORF">AOXY_G26049</name>
</gene>
<dbReference type="CDD" id="cd06768">
    <property type="entry name" value="PDZ_NHERF-like"/>
    <property type="match status" value="3"/>
</dbReference>